<dbReference type="InterPro" id="IPR000683">
    <property type="entry name" value="Gfo/Idh/MocA-like_OxRdtase_N"/>
</dbReference>
<proteinExistence type="predicted"/>
<dbReference type="InterPro" id="IPR004104">
    <property type="entry name" value="Gfo/Idh/MocA-like_OxRdtase_C"/>
</dbReference>
<feature type="domain" description="Gfo/Idh/MocA-like oxidoreductase N-terminal" evidence="1">
    <location>
        <begin position="7"/>
        <end position="127"/>
    </location>
</feature>
<evidence type="ECO:0000313" key="4">
    <source>
        <dbReference type="Proteomes" id="UP000549394"/>
    </source>
</evidence>
<accession>A0A7I8W1E5</accession>
<dbReference type="Gene3D" id="3.40.50.720">
    <property type="entry name" value="NAD(P)-binding Rossmann-like Domain"/>
    <property type="match status" value="1"/>
</dbReference>
<dbReference type="AlphaFoldDB" id="A0A7I8W1E5"/>
<dbReference type="PANTHER" id="PTHR43377">
    <property type="entry name" value="BILIVERDIN REDUCTASE A"/>
    <property type="match status" value="1"/>
</dbReference>
<dbReference type="Gene3D" id="3.30.360.10">
    <property type="entry name" value="Dihydrodipicolinate Reductase, domain 2"/>
    <property type="match status" value="1"/>
</dbReference>
<name>A0A7I8W1E5_9ANNE</name>
<dbReference type="GO" id="GO:0000166">
    <property type="term" value="F:nucleotide binding"/>
    <property type="evidence" value="ECO:0007669"/>
    <property type="project" value="InterPro"/>
</dbReference>
<keyword evidence="4" id="KW-1185">Reference proteome</keyword>
<dbReference type="InterPro" id="IPR036291">
    <property type="entry name" value="NAD(P)-bd_dom_sf"/>
</dbReference>
<dbReference type="Proteomes" id="UP000549394">
    <property type="component" value="Unassembled WGS sequence"/>
</dbReference>
<feature type="domain" description="Gfo/Idh/MocA-like oxidoreductase C-terminal" evidence="2">
    <location>
        <begin position="141"/>
        <end position="419"/>
    </location>
</feature>
<organism evidence="3 4">
    <name type="scientific">Dimorphilus gyrociliatus</name>
    <dbReference type="NCBI Taxonomy" id="2664684"/>
    <lineage>
        <taxon>Eukaryota</taxon>
        <taxon>Metazoa</taxon>
        <taxon>Spiralia</taxon>
        <taxon>Lophotrochozoa</taxon>
        <taxon>Annelida</taxon>
        <taxon>Polychaeta</taxon>
        <taxon>Polychaeta incertae sedis</taxon>
        <taxon>Dinophilidae</taxon>
        <taxon>Dimorphilus</taxon>
    </lineage>
</organism>
<evidence type="ECO:0000259" key="2">
    <source>
        <dbReference type="Pfam" id="PF02894"/>
    </source>
</evidence>
<dbReference type="SUPFAM" id="SSF51735">
    <property type="entry name" value="NAD(P)-binding Rossmann-fold domains"/>
    <property type="match status" value="1"/>
</dbReference>
<dbReference type="EMBL" id="CAJFCJ010000017">
    <property type="protein sequence ID" value="CAD5122374.1"/>
    <property type="molecule type" value="Genomic_DNA"/>
</dbReference>
<evidence type="ECO:0000313" key="3">
    <source>
        <dbReference type="EMBL" id="CAD5122374.1"/>
    </source>
</evidence>
<comment type="caution">
    <text evidence="3">The sequence shown here is derived from an EMBL/GenBank/DDBJ whole genome shotgun (WGS) entry which is preliminary data.</text>
</comment>
<dbReference type="OrthoDB" id="2129491at2759"/>
<dbReference type="InterPro" id="IPR051450">
    <property type="entry name" value="Gfo/Idh/MocA_Oxidoreductases"/>
</dbReference>
<dbReference type="SUPFAM" id="SSF55347">
    <property type="entry name" value="Glyceraldehyde-3-phosphate dehydrogenase-like, C-terminal domain"/>
    <property type="match status" value="1"/>
</dbReference>
<protein>
    <submittedName>
        <fullName evidence="3">DgyrCDS10807</fullName>
    </submittedName>
</protein>
<sequence>MSKGVVTCLIIGAGQRGYAYSDFARLHPDKLKIVGIADKNELRRNRVKDEANISQQYTFTDWKDAAKLDRFADCAVISTQDREHKEPAIAFASKGYHILLEKPMAVTEADCKEIVKTCKENNINLTVCHVMRYTPEARKIKELISNGSIGEVVNIQLIEPVGSFHFSHSYVRGNWRREELSSCSLLAKSCHDIDLIVDWMEGTKCKAVSSFGSLKHFRKENKPEGASDRCLSCHLKNSCPYSAVAYLDEVKSFNTGWPVSVLSDNPDIENITEALKTGPYGRCVYSCDNDVVDNQVVNMEFENGSTASFTMVAFTKKTCVREVKIFGTKGEIRCEFDENLVKQADFVSGQTYFHTFKRNGGNYGRLSGHGGADYHTMKAFVDAVAERDESKNLSGPDQTLQSHLLVFAAEKSRLTKTTVYPQLN</sequence>
<dbReference type="Pfam" id="PF02894">
    <property type="entry name" value="GFO_IDH_MocA_C"/>
    <property type="match status" value="1"/>
</dbReference>
<reference evidence="3 4" key="1">
    <citation type="submission" date="2020-08" db="EMBL/GenBank/DDBJ databases">
        <authorList>
            <person name="Hejnol A."/>
        </authorList>
    </citation>
    <scope>NUCLEOTIDE SEQUENCE [LARGE SCALE GENOMIC DNA]</scope>
</reference>
<gene>
    <name evidence="3" type="ORF">DGYR_LOCUS10193</name>
</gene>
<evidence type="ECO:0000259" key="1">
    <source>
        <dbReference type="Pfam" id="PF01408"/>
    </source>
</evidence>
<dbReference type="PANTHER" id="PTHR43377:SF2">
    <property type="entry name" value="BINDING ROSSMANN FOLD OXIDOREDUCTASE, PUTATIVE (AFU_ORTHOLOGUE AFUA_4G00560)-RELATED"/>
    <property type="match status" value="1"/>
</dbReference>
<dbReference type="Pfam" id="PF01408">
    <property type="entry name" value="GFO_IDH_MocA"/>
    <property type="match status" value="1"/>
</dbReference>